<dbReference type="RefSeq" id="WP_132324327.1">
    <property type="nucleotide sequence ID" value="NZ_FWZT01000026.1"/>
</dbReference>
<dbReference type="EMBL" id="FWZT01000026">
    <property type="protein sequence ID" value="SMF71028.1"/>
    <property type="molecule type" value="Genomic_DNA"/>
</dbReference>
<dbReference type="AlphaFoldDB" id="A0A1Y6CJT0"/>
<evidence type="ECO:0000313" key="2">
    <source>
        <dbReference type="EMBL" id="SMF71028.1"/>
    </source>
</evidence>
<dbReference type="Proteomes" id="UP000192907">
    <property type="component" value="Unassembled WGS sequence"/>
</dbReference>
<feature type="compositionally biased region" description="Basic and acidic residues" evidence="1">
    <location>
        <begin position="35"/>
        <end position="54"/>
    </location>
</feature>
<organism evidence="2 3">
    <name type="scientific">Pseudobacteriovorax antillogorgiicola</name>
    <dbReference type="NCBI Taxonomy" id="1513793"/>
    <lineage>
        <taxon>Bacteria</taxon>
        <taxon>Pseudomonadati</taxon>
        <taxon>Bdellovibrionota</taxon>
        <taxon>Oligoflexia</taxon>
        <taxon>Oligoflexales</taxon>
        <taxon>Pseudobacteriovoracaceae</taxon>
        <taxon>Pseudobacteriovorax</taxon>
    </lineage>
</organism>
<reference evidence="3" key="1">
    <citation type="submission" date="2017-04" db="EMBL/GenBank/DDBJ databases">
        <authorList>
            <person name="Varghese N."/>
            <person name="Submissions S."/>
        </authorList>
    </citation>
    <scope>NUCLEOTIDE SEQUENCE [LARGE SCALE GENOMIC DNA]</scope>
    <source>
        <strain evidence="3">RKEM611</strain>
    </source>
</reference>
<evidence type="ECO:0000313" key="3">
    <source>
        <dbReference type="Proteomes" id="UP000192907"/>
    </source>
</evidence>
<gene>
    <name evidence="2" type="ORF">SAMN06296036_12610</name>
</gene>
<name>A0A1Y6CJT0_9BACT</name>
<dbReference type="PROSITE" id="PS51257">
    <property type="entry name" value="PROKAR_LIPOPROTEIN"/>
    <property type="match status" value="1"/>
</dbReference>
<sequence length="330" mass="37053">MNRVIIPLLSIVIMTSCSSSDESESPNPVGTQNRLKKDNDSSADSFESKSESPTDVKIQPMPVSGFSDKNWLDVSYEKRCLNLVAFVETYKQQYLQDEGFSLSILCDEPFPRSNYTTSYVMTTQVFEEPDITALELESEIILKLNQNSEDTAMVQHCIKKGPCASSLESVLKNFQVQGLMPFAITFDNYIQNPKQNEKLVIGQPQNEFIAEIQSTVLNEGFEVERCDGRKIKAELIEDSEENVVSGSVRFLDADPSTFHPIDGIITGPGKTKFFFLRFTSVNELLASSDVTYEFIGSNLIFRRLIQNTSPEAEVMAILQHYKEGTLPDCV</sequence>
<feature type="region of interest" description="Disordered" evidence="1">
    <location>
        <begin position="18"/>
        <end position="59"/>
    </location>
</feature>
<protein>
    <recommendedName>
        <fullName evidence="4">Lipoprotein</fullName>
    </recommendedName>
</protein>
<proteinExistence type="predicted"/>
<accession>A0A1Y6CJT0</accession>
<evidence type="ECO:0000256" key="1">
    <source>
        <dbReference type="SAM" id="MobiDB-lite"/>
    </source>
</evidence>
<keyword evidence="3" id="KW-1185">Reference proteome</keyword>
<evidence type="ECO:0008006" key="4">
    <source>
        <dbReference type="Google" id="ProtNLM"/>
    </source>
</evidence>